<reference evidence="1" key="2">
    <citation type="journal article" date="2015" name="Data Brief">
        <title>Shoot transcriptome of the giant reed, Arundo donax.</title>
        <authorList>
            <person name="Barrero R.A."/>
            <person name="Guerrero F.D."/>
            <person name="Moolhuijzen P."/>
            <person name="Goolsby J.A."/>
            <person name="Tidwell J."/>
            <person name="Bellgard S.E."/>
            <person name="Bellgard M.I."/>
        </authorList>
    </citation>
    <scope>NUCLEOTIDE SEQUENCE</scope>
    <source>
        <tissue evidence="1">Shoot tissue taken approximately 20 cm above the soil surface</tissue>
    </source>
</reference>
<reference evidence="1" key="1">
    <citation type="submission" date="2014-09" db="EMBL/GenBank/DDBJ databases">
        <authorList>
            <person name="Magalhaes I.L.F."/>
            <person name="Oliveira U."/>
            <person name="Santos F.R."/>
            <person name="Vidigal T.H.D.A."/>
            <person name="Brescovit A.D."/>
            <person name="Santos A.J."/>
        </authorList>
    </citation>
    <scope>NUCLEOTIDE SEQUENCE</scope>
    <source>
        <tissue evidence="1">Shoot tissue taken approximately 20 cm above the soil surface</tissue>
    </source>
</reference>
<sequence>MLFCGHWSIKILVVTLQFTSRDDQCPNLISLPSVFSDK</sequence>
<dbReference type="EMBL" id="GBRH01172107">
    <property type="protein sequence ID" value="JAE25789.1"/>
    <property type="molecule type" value="Transcribed_RNA"/>
</dbReference>
<organism evidence="1">
    <name type="scientific">Arundo donax</name>
    <name type="common">Giant reed</name>
    <name type="synonym">Donax arundinaceus</name>
    <dbReference type="NCBI Taxonomy" id="35708"/>
    <lineage>
        <taxon>Eukaryota</taxon>
        <taxon>Viridiplantae</taxon>
        <taxon>Streptophyta</taxon>
        <taxon>Embryophyta</taxon>
        <taxon>Tracheophyta</taxon>
        <taxon>Spermatophyta</taxon>
        <taxon>Magnoliopsida</taxon>
        <taxon>Liliopsida</taxon>
        <taxon>Poales</taxon>
        <taxon>Poaceae</taxon>
        <taxon>PACMAD clade</taxon>
        <taxon>Arundinoideae</taxon>
        <taxon>Arundineae</taxon>
        <taxon>Arundo</taxon>
    </lineage>
</organism>
<proteinExistence type="predicted"/>
<accession>A0A0A9GQV1</accession>
<dbReference type="AlphaFoldDB" id="A0A0A9GQV1"/>
<evidence type="ECO:0000313" key="1">
    <source>
        <dbReference type="EMBL" id="JAE25789.1"/>
    </source>
</evidence>
<protein>
    <submittedName>
        <fullName evidence="1">Uncharacterized protein</fullName>
    </submittedName>
</protein>
<name>A0A0A9GQV1_ARUDO</name>